<comment type="caution">
    <text evidence="1">The sequence shown here is derived from an EMBL/GenBank/DDBJ whole genome shotgun (WGS) entry which is preliminary data.</text>
</comment>
<proteinExistence type="predicted"/>
<dbReference type="InterPro" id="IPR049807">
    <property type="entry name" value="DpdD-like"/>
</dbReference>
<organism evidence="1 2">
    <name type="scientific">Rhodococcus oxybenzonivorans</name>
    <dbReference type="NCBI Taxonomy" id="1990687"/>
    <lineage>
        <taxon>Bacteria</taxon>
        <taxon>Bacillati</taxon>
        <taxon>Actinomycetota</taxon>
        <taxon>Actinomycetes</taxon>
        <taxon>Mycobacteriales</taxon>
        <taxon>Nocardiaceae</taxon>
        <taxon>Rhodococcus</taxon>
    </lineage>
</organism>
<protein>
    <submittedName>
        <fullName evidence="1">Protein DpdD</fullName>
    </submittedName>
</protein>
<sequence>MSDVELDIERLLTNFFGEGNAAWPGMDPSYRWSSRVVPFVDNARRRQHGPLVLPRMSYNGNLFVLYVIVPDPRETVFVTELIRSFAGPTLIEDFDRAIVPVQPDQRDVVERGIAAAAPRASLLKLQAASSNELRKELTDSMFSMLNMIAQRPRRELRQRKPIGRLLAEFDAALASGATDASLEIVHQIEKLGGITATNLAALKIRRLDKLGHSRALLDYDGLVDVLLQHVSGTVYESVLNALWTEFVEDPVSRGDVDKALATLSASSLAMRRFLDVDYSGFGSYALSVIALLALHFEVERVLTDVSSILLAPSSTAIVPPAIHSLLRVEGINDEGRTPAPSTDGEQGPVPAATVASWSELFHHLDTFDPARLSLEEFTSWPSPAADDTALADSFDRLGDKHADIAWSLVGPFLESIGYSEAAPFSARALIRNAIAFDRFSPGDLATIAALLEIALRSGMKQVDYVDLLLELQSSYEQWSSPGNAPLVLDLIDRLAMSACPDEDARRNFTTTVFSPLLRHLPRLYNVDRTFAARLSTEIGLELDWSLHTAATDAVEPDQSPLAAQRVLLYSLDEGVLTRCAEQLVQTFSSLRVATSHDHVGGPQLKEKIRNADIVVIATRCAKHAATGFIGKYAESSRIFYAQGSGSASLLRATYEALEAVAP</sequence>
<dbReference type="RefSeq" id="WP_317746815.1">
    <property type="nucleotide sequence ID" value="NZ_JAWLUP010000039.1"/>
</dbReference>
<dbReference type="AlphaFoldDB" id="A0AAE5A737"/>
<name>A0AAE5A737_9NOCA</name>
<evidence type="ECO:0000313" key="2">
    <source>
        <dbReference type="Proteomes" id="UP001185863"/>
    </source>
</evidence>
<accession>A0AAE5A737</accession>
<dbReference type="Proteomes" id="UP001185863">
    <property type="component" value="Unassembled WGS sequence"/>
</dbReference>
<dbReference type="NCBIfam" id="NF041061">
    <property type="entry name" value="DpdD"/>
    <property type="match status" value="1"/>
</dbReference>
<gene>
    <name evidence="1" type="primary">dpdD</name>
    <name evidence="1" type="ORF">R4315_16375</name>
</gene>
<evidence type="ECO:0000313" key="1">
    <source>
        <dbReference type="EMBL" id="MDV7266106.1"/>
    </source>
</evidence>
<dbReference type="EMBL" id="JAWLUP010000039">
    <property type="protein sequence ID" value="MDV7266106.1"/>
    <property type="molecule type" value="Genomic_DNA"/>
</dbReference>
<reference evidence="1" key="1">
    <citation type="submission" date="2023-10" db="EMBL/GenBank/DDBJ databases">
        <title>Development of a sustainable strategy for remediation of hydrocarbon-contaminated territories based on the waste exchange concept.</title>
        <authorList>
            <person name="Krivoruchko A."/>
        </authorList>
    </citation>
    <scope>NUCLEOTIDE SEQUENCE</scope>
    <source>
        <strain evidence="1">IEGM 68</strain>
    </source>
</reference>